<dbReference type="InterPro" id="IPR002878">
    <property type="entry name" value="ChsH2_C"/>
</dbReference>
<dbReference type="PANTHER" id="PTHR34075">
    <property type="entry name" value="BLR3430 PROTEIN"/>
    <property type="match status" value="1"/>
</dbReference>
<dbReference type="Gene3D" id="6.10.30.10">
    <property type="match status" value="1"/>
</dbReference>
<dbReference type="EMBL" id="JAUTXY010000002">
    <property type="protein sequence ID" value="MEE2056979.1"/>
    <property type="molecule type" value="Genomic_DNA"/>
</dbReference>
<comment type="caution">
    <text evidence="3">The sequence shown here is derived from an EMBL/GenBank/DDBJ whole genome shotgun (WGS) entry which is preliminary data.</text>
</comment>
<dbReference type="InterPro" id="IPR052513">
    <property type="entry name" value="Thioester_dehydratase-like"/>
</dbReference>
<keyword evidence="4" id="KW-1185">Reference proteome</keyword>
<dbReference type="SUPFAM" id="SSF50249">
    <property type="entry name" value="Nucleic acid-binding proteins"/>
    <property type="match status" value="1"/>
</dbReference>
<dbReference type="Pfam" id="PF12172">
    <property type="entry name" value="zf-ChsH2"/>
    <property type="match status" value="1"/>
</dbReference>
<dbReference type="Pfam" id="PF01796">
    <property type="entry name" value="OB_ChsH2_C"/>
    <property type="match status" value="1"/>
</dbReference>
<organism evidence="3 4">
    <name type="scientific">Rhodococcus artemisiae</name>
    <dbReference type="NCBI Taxonomy" id="714159"/>
    <lineage>
        <taxon>Bacteria</taxon>
        <taxon>Bacillati</taxon>
        <taxon>Actinomycetota</taxon>
        <taxon>Actinomycetes</taxon>
        <taxon>Mycobacteriales</taxon>
        <taxon>Nocardiaceae</taxon>
        <taxon>Rhodococcus</taxon>
    </lineage>
</organism>
<sequence length="150" mass="16443">MPPTDASEEATRKPLPLADETTTAYWNAAREGRLAVQYCEPCARYQHLPVDACPKCGGSELSWKDMSGRATLYSYTVMHDAPAPGFADHLPYIVVVAELDEQENLLITTNLVDANPAELRIGLPLEATFEELAPGEVVPQFRPASQQRSA</sequence>
<evidence type="ECO:0000259" key="1">
    <source>
        <dbReference type="Pfam" id="PF01796"/>
    </source>
</evidence>
<protein>
    <submittedName>
        <fullName evidence="3">Zn-ribbon domain-containing OB-fold protein</fullName>
    </submittedName>
</protein>
<proteinExistence type="predicted"/>
<evidence type="ECO:0000313" key="4">
    <source>
        <dbReference type="Proteomes" id="UP001336020"/>
    </source>
</evidence>
<feature type="domain" description="ChsH2 C-terminal OB-fold" evidence="1">
    <location>
        <begin position="63"/>
        <end position="130"/>
    </location>
</feature>
<dbReference type="InterPro" id="IPR012340">
    <property type="entry name" value="NA-bd_OB-fold"/>
</dbReference>
<dbReference type="RefSeq" id="WP_330132241.1">
    <property type="nucleotide sequence ID" value="NZ_JAUTXY010000002.1"/>
</dbReference>
<feature type="domain" description="ChsH2 rubredoxin-like zinc ribbon" evidence="2">
    <location>
        <begin position="26"/>
        <end position="61"/>
    </location>
</feature>
<name>A0ABU7L615_9NOCA</name>
<gene>
    <name evidence="3" type="ORF">Q7514_05485</name>
</gene>
<evidence type="ECO:0000313" key="3">
    <source>
        <dbReference type="EMBL" id="MEE2056979.1"/>
    </source>
</evidence>
<reference evidence="3 4" key="1">
    <citation type="submission" date="2023-07" db="EMBL/GenBank/DDBJ databases">
        <authorList>
            <person name="Girao M."/>
            <person name="Carvalho M.F."/>
        </authorList>
    </citation>
    <scope>NUCLEOTIDE SEQUENCE [LARGE SCALE GENOMIC DNA]</scope>
    <source>
        <strain evidence="3 4">YIM65754</strain>
    </source>
</reference>
<dbReference type="PANTHER" id="PTHR34075:SF5">
    <property type="entry name" value="BLR3430 PROTEIN"/>
    <property type="match status" value="1"/>
</dbReference>
<dbReference type="Proteomes" id="UP001336020">
    <property type="component" value="Unassembled WGS sequence"/>
</dbReference>
<dbReference type="InterPro" id="IPR022002">
    <property type="entry name" value="ChsH2_Znr"/>
</dbReference>
<evidence type="ECO:0000259" key="2">
    <source>
        <dbReference type="Pfam" id="PF12172"/>
    </source>
</evidence>
<accession>A0ABU7L615</accession>